<evidence type="ECO:0000259" key="2">
    <source>
        <dbReference type="PROSITE" id="PS50862"/>
    </source>
</evidence>
<accession>D5UQB0</accession>
<reference evidence="3 4" key="2">
    <citation type="journal article" date="2011" name="Stand. Genomic Sci.">
        <title>Complete genome sequence of Tsukamurella paurometabola type strain (no. 33).</title>
        <authorList>
            <person name="Munk A.C."/>
            <person name="Lapidus A."/>
            <person name="Lucas S."/>
            <person name="Nolan M."/>
            <person name="Tice H."/>
            <person name="Cheng J.F."/>
            <person name="Del Rio T.G."/>
            <person name="Goodwin L."/>
            <person name="Pitluck S."/>
            <person name="Liolios K."/>
            <person name="Huntemann M."/>
            <person name="Ivanova N."/>
            <person name="Mavromatis K."/>
            <person name="Mikhailova N."/>
            <person name="Pati A."/>
            <person name="Chen A."/>
            <person name="Palaniappan K."/>
            <person name="Tapia R."/>
            <person name="Han C."/>
            <person name="Land M."/>
            <person name="Hauser L."/>
            <person name="Chang Y.J."/>
            <person name="Jeffries C.D."/>
            <person name="Brettin T."/>
            <person name="Yasawong M."/>
            <person name="Brambilla E.M."/>
            <person name="Rohde M."/>
            <person name="Sikorski J."/>
            <person name="Goker M."/>
            <person name="Detter J.C."/>
            <person name="Woyke T."/>
            <person name="Bristow J."/>
            <person name="Eisen J.A."/>
            <person name="Markowitz V."/>
            <person name="Hugenholtz P."/>
            <person name="Kyrpides N.C."/>
            <person name="Klenk H.P."/>
        </authorList>
    </citation>
    <scope>NUCLEOTIDE SEQUENCE [LARGE SCALE GENOMIC DNA]</scope>
    <source>
        <strain evidence="4">ATCC 8368 / DSM 20162 / CCUG 35730 / CIP 100753 / JCM 10117 / KCTC 9821 / NBRC 16120 / NCIMB 702349 / NCTC 13040</strain>
    </source>
</reference>
<dbReference type="InterPro" id="IPR006195">
    <property type="entry name" value="aa-tRNA-synth_II"/>
</dbReference>
<dbReference type="SUPFAM" id="SSF55681">
    <property type="entry name" value="Class II aaRS and biotin synthetases"/>
    <property type="match status" value="1"/>
</dbReference>
<evidence type="ECO:0000313" key="3">
    <source>
        <dbReference type="EMBL" id="ADG78880.1"/>
    </source>
</evidence>
<sequence length="326" mass="34652">MTLTAAPRHTADTAADDSSGVSRLDEQREQFRTSLFEAGHLIPSGIDGVYGRGAEFEKLVAGVDALVADAIHEAHGGATTVLAFPPVMPREILDRTDYIASFPHLSAAVATYPGGNAEHRLLLAGRAAGHDWGGHLRSSDLALVPSACHPVYPMLTGTLPRDGAWVDVAGYCFRAEPSNDPARMQSFRMHEIVRVGTERAAVAHRDSWIARAADLLGELGLKVERTPAVDPFFGGSGGAQAADQRSGELKTELMVRIYGAHQPGVAVASSNYHRDQFGARFDITTVDGAVAHSACFGFGIERVALALLAAHGMQRSAWPAAVNARL</sequence>
<feature type="region of interest" description="Disordered" evidence="1">
    <location>
        <begin position="1"/>
        <end position="24"/>
    </location>
</feature>
<feature type="domain" description="Aminoacyl-transfer RNA synthetases class-II family profile" evidence="2">
    <location>
        <begin position="170"/>
        <end position="319"/>
    </location>
</feature>
<dbReference type="eggNOG" id="COG0172">
    <property type="taxonomic scope" value="Bacteria"/>
</dbReference>
<dbReference type="RefSeq" id="WP_013126902.1">
    <property type="nucleotide sequence ID" value="NC_014158.1"/>
</dbReference>
<organism evidence="3 4">
    <name type="scientific">Tsukamurella paurometabola (strain ATCC 8368 / DSM 20162 / CCUG 35730 / CIP 100753 / JCM 10117 / KCTC 9821 / NBRC 16120 / NCIMB 702349 / NCTC 13040)</name>
    <name type="common">Corynebacterium paurometabolum</name>
    <dbReference type="NCBI Taxonomy" id="521096"/>
    <lineage>
        <taxon>Bacteria</taxon>
        <taxon>Bacillati</taxon>
        <taxon>Actinomycetota</taxon>
        <taxon>Actinomycetes</taxon>
        <taxon>Mycobacteriales</taxon>
        <taxon>Tsukamurellaceae</taxon>
        <taxon>Tsukamurella</taxon>
    </lineage>
</organism>
<dbReference type="EMBL" id="CP001966">
    <property type="protein sequence ID" value="ADG78880.1"/>
    <property type="molecule type" value="Genomic_DNA"/>
</dbReference>
<dbReference type="Proteomes" id="UP000001213">
    <property type="component" value="Chromosome"/>
</dbReference>
<dbReference type="STRING" id="521096.Tpau_2272"/>
<keyword evidence="4" id="KW-1185">Reference proteome</keyword>
<dbReference type="NCBIfam" id="NF005479">
    <property type="entry name" value="PRK07080.1"/>
    <property type="match status" value="1"/>
</dbReference>
<dbReference type="AlphaFoldDB" id="D5UQB0"/>
<dbReference type="SMR" id="D5UQB0"/>
<name>D5UQB0_TSUPD</name>
<gene>
    <name evidence="3" type="ordered locus">Tpau_2272</name>
</gene>
<dbReference type="InterPro" id="IPR045864">
    <property type="entry name" value="aa-tRNA-synth_II/BPL/LPL"/>
</dbReference>
<dbReference type="KEGG" id="tpr:Tpau_2272"/>
<protein>
    <recommendedName>
        <fullName evidence="2">Aminoacyl-transfer RNA synthetases class-II family profile domain-containing protein</fullName>
    </recommendedName>
</protein>
<dbReference type="HOGENOM" id="CLU_054340_0_0_11"/>
<evidence type="ECO:0000313" key="4">
    <source>
        <dbReference type="Proteomes" id="UP000001213"/>
    </source>
</evidence>
<dbReference type="PROSITE" id="PS50862">
    <property type="entry name" value="AA_TRNA_LIGASE_II"/>
    <property type="match status" value="1"/>
</dbReference>
<evidence type="ECO:0000256" key="1">
    <source>
        <dbReference type="SAM" id="MobiDB-lite"/>
    </source>
</evidence>
<reference evidence="4" key="1">
    <citation type="submission" date="2010-03" db="EMBL/GenBank/DDBJ databases">
        <title>The complete chromosome of Tsukamurella paurometabola DSM 20162.</title>
        <authorList>
            <consortium name="US DOE Joint Genome Institute (JGI-PGF)"/>
            <person name="Lucas S."/>
            <person name="Copeland A."/>
            <person name="Lapidus A."/>
            <person name="Glavina del Rio T."/>
            <person name="Dalin E."/>
            <person name="Tice H."/>
            <person name="Bruce D."/>
            <person name="Goodwin L."/>
            <person name="Pitluck S."/>
            <person name="Kyrpides N."/>
            <person name="Mavromatis K."/>
            <person name="Ivanova N."/>
            <person name="Mikhailova N."/>
            <person name="Munk A.C."/>
            <person name="Brettin T."/>
            <person name="Detter J.C."/>
            <person name="Tapia R."/>
            <person name="Han C."/>
            <person name="Larimer F."/>
            <person name="Land M."/>
            <person name="Hauser L."/>
            <person name="Markowitz V."/>
            <person name="Cheng J.-F."/>
            <person name="Hugenholtz P."/>
            <person name="Woyke T."/>
            <person name="Wu D."/>
            <person name="Jando M."/>
            <person name="Brambilla E."/>
            <person name="Klenk H.-P."/>
            <person name="Eisen J.A."/>
        </authorList>
    </citation>
    <scope>NUCLEOTIDE SEQUENCE [LARGE SCALE GENOMIC DNA]</scope>
    <source>
        <strain evidence="4">ATCC 8368 / DSM 20162 / CCUG 35730 / CIP 100753 / JCM 10117 / KCTC 9821 / NBRC 16120 / NCIMB 702349 / NCTC 13040</strain>
    </source>
</reference>
<dbReference type="Gene3D" id="3.30.930.10">
    <property type="entry name" value="Bira Bifunctional Protein, Domain 2"/>
    <property type="match status" value="1"/>
</dbReference>
<proteinExistence type="predicted"/>